<gene>
    <name evidence="1" type="ORF">N7539_006936</name>
</gene>
<reference evidence="1" key="2">
    <citation type="journal article" date="2023" name="IMA Fungus">
        <title>Comparative genomic study of the Penicillium genus elucidates a diverse pangenome and 15 lateral gene transfer events.</title>
        <authorList>
            <person name="Petersen C."/>
            <person name="Sorensen T."/>
            <person name="Nielsen M.R."/>
            <person name="Sondergaard T.E."/>
            <person name="Sorensen J.L."/>
            <person name="Fitzpatrick D.A."/>
            <person name="Frisvad J.C."/>
            <person name="Nielsen K.L."/>
        </authorList>
    </citation>
    <scope>NUCLEOTIDE SEQUENCE</scope>
    <source>
        <strain evidence="1">IBT 30728</strain>
    </source>
</reference>
<keyword evidence="2" id="KW-1185">Reference proteome</keyword>
<comment type="caution">
    <text evidence="1">The sequence shown here is derived from an EMBL/GenBank/DDBJ whole genome shotgun (WGS) entry which is preliminary data.</text>
</comment>
<sequence>MANEERTRYYQDWENYFPASEQKTGEQDSTITDVRTQNAAQDLRVAAFAHGRRRKAHGQIRLPIQAIVHGCDVISDAHILLDTRPAEETHFFEMTALAKDKSVRGIEK</sequence>
<dbReference type="AlphaFoldDB" id="A0A9X0BSR6"/>
<name>A0A9X0BSR6_9EURO</name>
<evidence type="ECO:0000313" key="2">
    <source>
        <dbReference type="Proteomes" id="UP001148312"/>
    </source>
</evidence>
<protein>
    <submittedName>
        <fullName evidence="1">Uncharacterized protein</fullName>
    </submittedName>
</protein>
<evidence type="ECO:0000313" key="1">
    <source>
        <dbReference type="EMBL" id="KAJ5481042.1"/>
    </source>
</evidence>
<dbReference type="Proteomes" id="UP001148312">
    <property type="component" value="Unassembled WGS sequence"/>
</dbReference>
<dbReference type="GeneID" id="81626786"/>
<dbReference type="EMBL" id="JAPWDQ010000009">
    <property type="protein sequence ID" value="KAJ5481042.1"/>
    <property type="molecule type" value="Genomic_DNA"/>
</dbReference>
<organism evidence="1 2">
    <name type="scientific">Penicillium diatomitis</name>
    <dbReference type="NCBI Taxonomy" id="2819901"/>
    <lineage>
        <taxon>Eukaryota</taxon>
        <taxon>Fungi</taxon>
        <taxon>Dikarya</taxon>
        <taxon>Ascomycota</taxon>
        <taxon>Pezizomycotina</taxon>
        <taxon>Eurotiomycetes</taxon>
        <taxon>Eurotiomycetidae</taxon>
        <taxon>Eurotiales</taxon>
        <taxon>Aspergillaceae</taxon>
        <taxon>Penicillium</taxon>
    </lineage>
</organism>
<dbReference type="RefSeq" id="XP_056788472.1">
    <property type="nucleotide sequence ID" value="XM_056936537.1"/>
</dbReference>
<proteinExistence type="predicted"/>
<reference evidence="1" key="1">
    <citation type="submission" date="2022-12" db="EMBL/GenBank/DDBJ databases">
        <authorList>
            <person name="Petersen C."/>
        </authorList>
    </citation>
    <scope>NUCLEOTIDE SEQUENCE</scope>
    <source>
        <strain evidence="1">IBT 30728</strain>
    </source>
</reference>
<accession>A0A9X0BSR6</accession>